<dbReference type="Pfam" id="PF02630">
    <property type="entry name" value="SCO1-SenC"/>
    <property type="match status" value="1"/>
</dbReference>
<sequence length="209" mass="22799">MSKLPRDRRLGIARGVLSIVLALALVACDEHAGSPSTPPRFVSTDITGVGWGRDFHLTDQTGKPRSLADFKGKVVMLYFGYTHCPDQCPTTMAEMAGVRSKLGESGRRVQGLFVTVDPRRDTPQVLAQYVSAFDPSFLGLYGDESTTSALAKEFKFYYSAQKADAHGNYSVDHGSAIYVFDPTGRLRLLMNPEMSVDAMAADVGLLLKE</sequence>
<dbReference type="PROSITE" id="PS51257">
    <property type="entry name" value="PROKAR_LIPOPROTEIN"/>
    <property type="match status" value="1"/>
</dbReference>
<dbReference type="RefSeq" id="WP_315697037.1">
    <property type="nucleotide sequence ID" value="NZ_JANSLM010000008.1"/>
</dbReference>
<evidence type="ECO:0000256" key="1">
    <source>
        <dbReference type="ARBA" id="ARBA00010996"/>
    </source>
</evidence>
<dbReference type="Proteomes" id="UP001246473">
    <property type="component" value="Unassembled WGS sequence"/>
</dbReference>
<dbReference type="CDD" id="cd02968">
    <property type="entry name" value="SCO"/>
    <property type="match status" value="1"/>
</dbReference>
<name>A0AAP5QAJ3_9BURK</name>
<feature type="domain" description="Thioredoxin" evidence="5">
    <location>
        <begin position="46"/>
        <end position="208"/>
    </location>
</feature>
<evidence type="ECO:0000313" key="6">
    <source>
        <dbReference type="EMBL" id="MDT8840158.1"/>
    </source>
</evidence>
<evidence type="ECO:0000256" key="4">
    <source>
        <dbReference type="PIRSR" id="PIRSR603782-2"/>
    </source>
</evidence>
<keyword evidence="4" id="KW-1015">Disulfide bond</keyword>
<dbReference type="PROSITE" id="PS51352">
    <property type="entry name" value="THIOREDOXIN_2"/>
    <property type="match status" value="1"/>
</dbReference>
<dbReference type="SUPFAM" id="SSF52833">
    <property type="entry name" value="Thioredoxin-like"/>
    <property type="match status" value="1"/>
</dbReference>
<evidence type="ECO:0000259" key="5">
    <source>
        <dbReference type="PROSITE" id="PS51352"/>
    </source>
</evidence>
<evidence type="ECO:0000256" key="2">
    <source>
        <dbReference type="ARBA" id="ARBA00023008"/>
    </source>
</evidence>
<feature type="disulfide bond" description="Redox-active" evidence="4">
    <location>
        <begin position="84"/>
        <end position="88"/>
    </location>
</feature>
<proteinExistence type="inferred from homology"/>
<organism evidence="6 7">
    <name type="scientific">Paraburkholderia fungorum</name>
    <dbReference type="NCBI Taxonomy" id="134537"/>
    <lineage>
        <taxon>Bacteria</taxon>
        <taxon>Pseudomonadati</taxon>
        <taxon>Pseudomonadota</taxon>
        <taxon>Betaproteobacteria</taxon>
        <taxon>Burkholderiales</taxon>
        <taxon>Burkholderiaceae</taxon>
        <taxon>Paraburkholderia</taxon>
    </lineage>
</organism>
<accession>A0AAP5QAJ3</accession>
<dbReference type="InterPro" id="IPR013766">
    <property type="entry name" value="Thioredoxin_domain"/>
</dbReference>
<evidence type="ECO:0000313" key="7">
    <source>
        <dbReference type="Proteomes" id="UP001246473"/>
    </source>
</evidence>
<dbReference type="PANTHER" id="PTHR12151">
    <property type="entry name" value="ELECTRON TRANSPORT PROTIN SCO1/SENC FAMILY MEMBER"/>
    <property type="match status" value="1"/>
</dbReference>
<dbReference type="InterPro" id="IPR036249">
    <property type="entry name" value="Thioredoxin-like_sf"/>
</dbReference>
<gene>
    <name evidence="6" type="ORF">ParKJ_22290</name>
</gene>
<evidence type="ECO:0000256" key="3">
    <source>
        <dbReference type="PIRSR" id="PIRSR603782-1"/>
    </source>
</evidence>
<comment type="caution">
    <text evidence="6">The sequence shown here is derived from an EMBL/GenBank/DDBJ whole genome shotgun (WGS) entry which is preliminary data.</text>
</comment>
<feature type="binding site" evidence="3">
    <location>
        <position position="88"/>
    </location>
    <ligand>
        <name>Cu cation</name>
        <dbReference type="ChEBI" id="CHEBI:23378"/>
    </ligand>
</feature>
<comment type="similarity">
    <text evidence="1">Belongs to the SCO1/2 family.</text>
</comment>
<feature type="binding site" evidence="3">
    <location>
        <position position="84"/>
    </location>
    <ligand>
        <name>Cu cation</name>
        <dbReference type="ChEBI" id="CHEBI:23378"/>
    </ligand>
</feature>
<dbReference type="EMBL" id="JANSLM010000008">
    <property type="protein sequence ID" value="MDT8840158.1"/>
    <property type="molecule type" value="Genomic_DNA"/>
</dbReference>
<dbReference type="InterPro" id="IPR003782">
    <property type="entry name" value="SCO1/SenC"/>
</dbReference>
<protein>
    <submittedName>
        <fullName evidence="6">SCO family protein</fullName>
    </submittedName>
</protein>
<dbReference type="Gene3D" id="3.40.30.10">
    <property type="entry name" value="Glutaredoxin"/>
    <property type="match status" value="1"/>
</dbReference>
<dbReference type="PANTHER" id="PTHR12151:SF25">
    <property type="entry name" value="LINALOOL DEHYDRATASE_ISOMERASE DOMAIN-CONTAINING PROTEIN"/>
    <property type="match status" value="1"/>
</dbReference>
<keyword evidence="3" id="KW-0479">Metal-binding</keyword>
<dbReference type="GO" id="GO:0046872">
    <property type="term" value="F:metal ion binding"/>
    <property type="evidence" value="ECO:0007669"/>
    <property type="project" value="UniProtKB-KW"/>
</dbReference>
<dbReference type="AlphaFoldDB" id="A0AAP5QAJ3"/>
<dbReference type="FunFam" id="3.40.30.10:FF:000013">
    <property type="entry name" value="Blast:Protein SCO1 homolog, mitochondrial"/>
    <property type="match status" value="1"/>
</dbReference>
<keyword evidence="2 3" id="KW-0186">Copper</keyword>
<reference evidence="6" key="1">
    <citation type="submission" date="2022-08" db="EMBL/GenBank/DDBJ databases">
        <authorList>
            <person name="Kim S.-J."/>
        </authorList>
    </citation>
    <scope>NUCLEOTIDE SEQUENCE</scope>
    <source>
        <strain evidence="6">KJ</strain>
    </source>
</reference>
<feature type="binding site" evidence="3">
    <location>
        <position position="173"/>
    </location>
    <ligand>
        <name>Cu cation</name>
        <dbReference type="ChEBI" id="CHEBI:23378"/>
    </ligand>
</feature>